<evidence type="ECO:0000313" key="1">
    <source>
        <dbReference type="EMBL" id="GET02500.1"/>
    </source>
</evidence>
<dbReference type="AlphaFoldDB" id="A0A8H3R7A4"/>
<accession>A0A8H3R7A4</accession>
<gene>
    <name evidence="1" type="ORF">RCL2_002887400</name>
</gene>
<sequence length="86" mass="9831">MITNLHSIIIHLVDNNESTEAFNAIRELFSIDQDFPLDKGWTLKENIKLVNKGDMHACLEKLAVEEELTLEEIPTTQQLVEPNTQV</sequence>
<comment type="caution">
    <text evidence="1">The sequence shown here is derived from an EMBL/GenBank/DDBJ whole genome shotgun (WGS) entry which is preliminary data.</text>
</comment>
<organism evidence="1 2">
    <name type="scientific">Rhizophagus clarus</name>
    <dbReference type="NCBI Taxonomy" id="94130"/>
    <lineage>
        <taxon>Eukaryota</taxon>
        <taxon>Fungi</taxon>
        <taxon>Fungi incertae sedis</taxon>
        <taxon>Mucoromycota</taxon>
        <taxon>Glomeromycotina</taxon>
        <taxon>Glomeromycetes</taxon>
        <taxon>Glomerales</taxon>
        <taxon>Glomeraceae</taxon>
        <taxon>Rhizophagus</taxon>
    </lineage>
</organism>
<dbReference type="EMBL" id="BLAL01000313">
    <property type="protein sequence ID" value="GET02500.1"/>
    <property type="molecule type" value="Genomic_DNA"/>
</dbReference>
<evidence type="ECO:0000313" key="2">
    <source>
        <dbReference type="Proteomes" id="UP000615446"/>
    </source>
</evidence>
<protein>
    <submittedName>
        <fullName evidence="1">Uncharacterized protein</fullName>
    </submittedName>
</protein>
<name>A0A8H3R7A4_9GLOM</name>
<reference evidence="1" key="1">
    <citation type="submission" date="2019-10" db="EMBL/GenBank/DDBJ databases">
        <title>Conservation and host-specific expression of non-tandemly repeated heterogenous ribosome RNA gene in arbuscular mycorrhizal fungi.</title>
        <authorList>
            <person name="Maeda T."/>
            <person name="Kobayashi Y."/>
            <person name="Nakagawa T."/>
            <person name="Ezawa T."/>
            <person name="Yamaguchi K."/>
            <person name="Bino T."/>
            <person name="Nishimoto Y."/>
            <person name="Shigenobu S."/>
            <person name="Kawaguchi M."/>
        </authorList>
    </citation>
    <scope>NUCLEOTIDE SEQUENCE</scope>
    <source>
        <strain evidence="1">HR1</strain>
    </source>
</reference>
<proteinExistence type="predicted"/>
<dbReference type="Proteomes" id="UP000615446">
    <property type="component" value="Unassembled WGS sequence"/>
</dbReference>